<organism evidence="1 2">
    <name type="scientific">Leyella lascolaii</name>
    <dbReference type="NCBI Taxonomy" id="1776379"/>
    <lineage>
        <taxon>Bacteria</taxon>
        <taxon>Pseudomonadati</taxon>
        <taxon>Bacteroidota</taxon>
        <taxon>Bacteroidia</taxon>
        <taxon>Bacteroidales</taxon>
        <taxon>Prevotellaceae</taxon>
        <taxon>Leyella</taxon>
    </lineage>
</organism>
<reference evidence="1" key="1">
    <citation type="submission" date="2023-06" db="EMBL/GenBank/DDBJ databases">
        <authorList>
            <person name="Zeman M."/>
            <person name="Kubasova T."/>
            <person name="Jahodarova E."/>
            <person name="Nykrynova M."/>
            <person name="Rychlik I."/>
        </authorList>
    </citation>
    <scope>NUCLEOTIDE SEQUENCE</scope>
    <source>
        <strain evidence="1">ET15</strain>
    </source>
</reference>
<reference evidence="1" key="2">
    <citation type="submission" date="2023-08" db="EMBL/GenBank/DDBJ databases">
        <title>Identification and characterization of horizontal gene transfer across gut microbiota members of farm animals based on homology search.</title>
        <authorList>
            <person name="Schwarzerova J."/>
            <person name="Nykrynova M."/>
            <person name="Jureckova K."/>
            <person name="Cejkova D."/>
            <person name="Rychlik I."/>
        </authorList>
    </citation>
    <scope>NUCLEOTIDE SEQUENCE</scope>
    <source>
        <strain evidence="1">ET15</strain>
    </source>
</reference>
<accession>A0AAW7JP68</accession>
<name>A0AAW7JP68_9BACT</name>
<dbReference type="EMBL" id="JAUEIF010000009">
    <property type="protein sequence ID" value="MDN0025806.1"/>
    <property type="molecule type" value="Genomic_DNA"/>
</dbReference>
<sequence>MATNKYYSESELVQKKQSGEFNWLDYVNHHSQEWQNEYADFYRERGLSVGDESAEKFVDYKGEELEKALADGNA</sequence>
<proteinExistence type="predicted"/>
<evidence type="ECO:0000313" key="2">
    <source>
        <dbReference type="Proteomes" id="UP001168478"/>
    </source>
</evidence>
<dbReference type="RefSeq" id="WP_289836565.1">
    <property type="nucleotide sequence ID" value="NZ_JAUEIF010000009.1"/>
</dbReference>
<comment type="caution">
    <text evidence="1">The sequence shown here is derived from an EMBL/GenBank/DDBJ whole genome shotgun (WGS) entry which is preliminary data.</text>
</comment>
<dbReference type="Proteomes" id="UP001168478">
    <property type="component" value="Unassembled WGS sequence"/>
</dbReference>
<gene>
    <name evidence="1" type="ORF">QVN84_09795</name>
</gene>
<evidence type="ECO:0000313" key="1">
    <source>
        <dbReference type="EMBL" id="MDN0025806.1"/>
    </source>
</evidence>
<protein>
    <submittedName>
        <fullName evidence="1">Uncharacterized protein</fullName>
    </submittedName>
</protein>
<dbReference type="AlphaFoldDB" id="A0AAW7JP68"/>